<sequence>MVDKLKINIYSANKQNIREVSTKCVEFLKSGENRTVVLIAKSSAIPKAISISEIIKMEVPNVSQVNSLINLEDESEKRRKKIEINIELMQIKKSEHL</sequence>
<evidence type="ECO:0000313" key="3">
    <source>
        <dbReference type="EMBL" id="QOY41615.1"/>
    </source>
</evidence>
<dbReference type="Pfam" id="PF01918">
    <property type="entry name" value="Alba"/>
    <property type="match status" value="1"/>
</dbReference>
<keyword evidence="1" id="KW-0694">RNA-binding</keyword>
<evidence type="ECO:0000313" key="4">
    <source>
        <dbReference type="Proteomes" id="UP000593906"/>
    </source>
</evidence>
<name>A0A7S7LGC4_CRYPV</name>
<dbReference type="VEuPathDB" id="CryptoDB:CPATCC_0023610"/>
<evidence type="ECO:0000256" key="1">
    <source>
        <dbReference type="ARBA" id="ARBA00022884"/>
    </source>
</evidence>
<dbReference type="AlphaFoldDB" id="A0A7S7LGC4"/>
<gene>
    <name evidence="3" type="ORF">CPATCC_002187</name>
</gene>
<organism evidence="3 4">
    <name type="scientific">Cryptosporidium parvum</name>
    <dbReference type="NCBI Taxonomy" id="5807"/>
    <lineage>
        <taxon>Eukaryota</taxon>
        <taxon>Sar</taxon>
        <taxon>Alveolata</taxon>
        <taxon>Apicomplexa</taxon>
        <taxon>Conoidasida</taxon>
        <taxon>Coccidia</taxon>
        <taxon>Eucoccidiorida</taxon>
        <taxon>Eimeriorina</taxon>
        <taxon>Cryptosporidiidae</taxon>
        <taxon>Cryptosporidium</taxon>
    </lineage>
</organism>
<dbReference type="InterPro" id="IPR002775">
    <property type="entry name" value="DNA/RNA-bd_Alba-like"/>
</dbReference>
<proteinExistence type="predicted"/>
<evidence type="ECO:0000259" key="2">
    <source>
        <dbReference type="Pfam" id="PF01918"/>
    </source>
</evidence>
<dbReference type="Proteomes" id="UP000593906">
    <property type="component" value="Chromosome 5"/>
</dbReference>
<dbReference type="InterPro" id="IPR036882">
    <property type="entry name" value="Alba-like_dom_sf"/>
</dbReference>
<accession>A0A7S7LGC4</accession>
<dbReference type="SUPFAM" id="SSF82704">
    <property type="entry name" value="AlbA-like"/>
    <property type="match status" value="1"/>
</dbReference>
<protein>
    <recommendedName>
        <fullName evidence="2">DNA/RNA-binding protein Alba-like domain-containing protein</fullName>
    </recommendedName>
</protein>
<reference evidence="3 4" key="1">
    <citation type="submission" date="2019-09" db="EMBL/GenBank/DDBJ databases">
        <title>Consistent, comparative and evidence-based genome assembly and annotation for Cryptosporidium parvum, C. hominis and C. tyzzeri.</title>
        <authorList>
            <person name="Baptista R.P."/>
            <person name="Li Y."/>
            <person name="Sateriale A."/>
            <person name="Ansell B."/>
            <person name="Jex A."/>
            <person name="Sanders M."/>
            <person name="Brooks K."/>
            <person name="Tracey A."/>
            <person name="Berriman M."/>
            <person name="Striepen B."/>
            <person name="Cotton J.A."/>
            <person name="Kissinger J.C."/>
        </authorList>
    </citation>
    <scope>NUCLEOTIDE SEQUENCE [LARGE SCALE GENOMIC DNA]</scope>
    <source>
        <strain evidence="3 4">IOWA-ATCC</strain>
    </source>
</reference>
<dbReference type="Gene3D" id="3.30.110.20">
    <property type="entry name" value="Alba-like domain"/>
    <property type="match status" value="1"/>
</dbReference>
<dbReference type="GO" id="GO:0003723">
    <property type="term" value="F:RNA binding"/>
    <property type="evidence" value="ECO:0007669"/>
    <property type="project" value="UniProtKB-KW"/>
</dbReference>
<dbReference type="EMBL" id="CP044418">
    <property type="protein sequence ID" value="QOY41615.1"/>
    <property type="molecule type" value="Genomic_DNA"/>
</dbReference>
<feature type="domain" description="DNA/RNA-binding protein Alba-like" evidence="2">
    <location>
        <begin position="13"/>
        <end position="68"/>
    </location>
</feature>